<evidence type="ECO:0000313" key="3">
    <source>
        <dbReference type="Proteomes" id="UP001451303"/>
    </source>
</evidence>
<sequence length="84" mass="9180">RAKLGIPSLFGSCVLRGVHGKSAISYHFSCHITEVKEMKKKVTPHMAQTAKVSPRKGRNQKEGTKIEVGVEVPGVYLPHGYVHG</sequence>
<protein>
    <submittedName>
        <fullName evidence="2">Uncharacterized protein</fullName>
    </submittedName>
</protein>
<dbReference type="Proteomes" id="UP001451303">
    <property type="component" value="Unassembled WGS sequence"/>
</dbReference>
<feature type="non-terminal residue" evidence="2">
    <location>
        <position position="1"/>
    </location>
</feature>
<reference evidence="2 3" key="1">
    <citation type="submission" date="2023-09" db="EMBL/GenBank/DDBJ databases">
        <title>Multi-omics analysis of a traditional fermented food reveals byproduct-associated fungal strains for waste-to-food upcycling.</title>
        <authorList>
            <consortium name="Lawrence Berkeley National Laboratory"/>
            <person name="Rekdal V.M."/>
            <person name="Villalobos-Escobedo J.M."/>
            <person name="Rodriguez-Valeron N."/>
            <person name="Garcia M.O."/>
            <person name="Vasquez D.P."/>
            <person name="Damayanti I."/>
            <person name="Sorensen P.M."/>
            <person name="Baidoo E.E."/>
            <person name="De Carvalho A.C."/>
            <person name="Riley R."/>
            <person name="Lipzen A."/>
            <person name="He G."/>
            <person name="Yan M."/>
            <person name="Haridas S."/>
            <person name="Daum C."/>
            <person name="Yoshinaga Y."/>
            <person name="Ng V."/>
            <person name="Grigoriev I.V."/>
            <person name="Munk R."/>
            <person name="Nuraida L."/>
            <person name="Wijaya C.H."/>
            <person name="Morales P.-C."/>
            <person name="Keasling J.D."/>
        </authorList>
    </citation>
    <scope>NUCLEOTIDE SEQUENCE [LARGE SCALE GENOMIC DNA]</scope>
    <source>
        <strain evidence="2 3">FGSC 2613</strain>
    </source>
</reference>
<keyword evidence="3" id="KW-1185">Reference proteome</keyword>
<gene>
    <name evidence="2" type="ORF">QR685DRAFT_438039</name>
</gene>
<organism evidence="2 3">
    <name type="scientific">Neurospora intermedia</name>
    <dbReference type="NCBI Taxonomy" id="5142"/>
    <lineage>
        <taxon>Eukaryota</taxon>
        <taxon>Fungi</taxon>
        <taxon>Dikarya</taxon>
        <taxon>Ascomycota</taxon>
        <taxon>Pezizomycotina</taxon>
        <taxon>Sordariomycetes</taxon>
        <taxon>Sordariomycetidae</taxon>
        <taxon>Sordariales</taxon>
        <taxon>Sordariaceae</taxon>
        <taxon>Neurospora</taxon>
    </lineage>
</organism>
<evidence type="ECO:0000313" key="2">
    <source>
        <dbReference type="EMBL" id="KAL0472287.1"/>
    </source>
</evidence>
<proteinExistence type="predicted"/>
<accession>A0ABR3DIU8</accession>
<comment type="caution">
    <text evidence="2">The sequence shown here is derived from an EMBL/GenBank/DDBJ whole genome shotgun (WGS) entry which is preliminary data.</text>
</comment>
<dbReference type="EMBL" id="JAVLET010000003">
    <property type="protein sequence ID" value="KAL0472287.1"/>
    <property type="molecule type" value="Genomic_DNA"/>
</dbReference>
<evidence type="ECO:0000256" key="1">
    <source>
        <dbReference type="SAM" id="MobiDB-lite"/>
    </source>
</evidence>
<feature type="region of interest" description="Disordered" evidence="1">
    <location>
        <begin position="43"/>
        <end position="64"/>
    </location>
</feature>
<name>A0ABR3DIU8_NEUIN</name>